<reference evidence="1" key="1">
    <citation type="submission" date="2025-08" db="UniProtKB">
        <authorList>
            <consortium name="Ensembl"/>
        </authorList>
    </citation>
    <scope>IDENTIFICATION</scope>
</reference>
<protein>
    <submittedName>
        <fullName evidence="1">Uncharacterized protein</fullName>
    </submittedName>
</protein>
<organism evidence="1 2">
    <name type="scientific">Cyprinus carpio</name>
    <name type="common">Common carp</name>
    <dbReference type="NCBI Taxonomy" id="7962"/>
    <lineage>
        <taxon>Eukaryota</taxon>
        <taxon>Metazoa</taxon>
        <taxon>Chordata</taxon>
        <taxon>Craniata</taxon>
        <taxon>Vertebrata</taxon>
        <taxon>Euteleostomi</taxon>
        <taxon>Actinopterygii</taxon>
        <taxon>Neopterygii</taxon>
        <taxon>Teleostei</taxon>
        <taxon>Ostariophysi</taxon>
        <taxon>Cypriniformes</taxon>
        <taxon>Cyprinidae</taxon>
        <taxon>Cyprininae</taxon>
        <taxon>Cyprinus</taxon>
    </lineage>
</organism>
<dbReference type="Proteomes" id="UP000694700">
    <property type="component" value="Unplaced"/>
</dbReference>
<dbReference type="Ensembl" id="ENSCCRT00015053609.1">
    <property type="protein sequence ID" value="ENSCCRP00015051865.1"/>
    <property type="gene ID" value="ENSCCRG00015021453.1"/>
</dbReference>
<name>A0A8C1VGU1_CYPCA</name>
<accession>A0A8C1VGU1</accession>
<dbReference type="AlphaFoldDB" id="A0A8C1VGU1"/>
<proteinExistence type="predicted"/>
<evidence type="ECO:0000313" key="1">
    <source>
        <dbReference type="Ensembl" id="ENSCCRP00015051865.1"/>
    </source>
</evidence>
<evidence type="ECO:0000313" key="2">
    <source>
        <dbReference type="Proteomes" id="UP000694700"/>
    </source>
</evidence>
<sequence length="111" mass="12526">MGHQENLINSHKLCHRQAPTFLPGLSLTTLPSQAMQYDQGERQRVAERCRVEAGLSPGVTDISSGSYEVMRGWVQRAGLKHRRWPILVILSLTTYNGDNTRSTNYEGPYKP</sequence>